<keyword evidence="3" id="KW-1185">Reference proteome</keyword>
<dbReference type="KEGG" id="mars:A8C75_10700"/>
<dbReference type="EMBL" id="CP015839">
    <property type="protein sequence ID" value="ANG62907.1"/>
    <property type="molecule type" value="Genomic_DNA"/>
</dbReference>
<feature type="chain" id="PRO_5008386528" evidence="1">
    <location>
        <begin position="23"/>
        <end position="149"/>
    </location>
</feature>
<reference evidence="3" key="1">
    <citation type="submission" date="2016-05" db="EMBL/GenBank/DDBJ databases">
        <authorList>
            <person name="Baek K."/>
            <person name="Yang S.-J."/>
        </authorList>
    </citation>
    <scope>NUCLEOTIDE SEQUENCE [LARGE SCALE GENOMIC DNA]</scope>
    <source>
        <strain evidence="3">ST58-10</strain>
    </source>
</reference>
<evidence type="ECO:0000313" key="2">
    <source>
        <dbReference type="EMBL" id="ANG62907.1"/>
    </source>
</evidence>
<evidence type="ECO:0000256" key="1">
    <source>
        <dbReference type="SAM" id="SignalP"/>
    </source>
</evidence>
<proteinExistence type="predicted"/>
<evidence type="ECO:0000313" key="3">
    <source>
        <dbReference type="Proteomes" id="UP000078070"/>
    </source>
</evidence>
<organism evidence="2 3">
    <name type="scientific">Marinobacterium aestuarii</name>
    <dbReference type="NCBI Taxonomy" id="1821621"/>
    <lineage>
        <taxon>Bacteria</taxon>
        <taxon>Pseudomonadati</taxon>
        <taxon>Pseudomonadota</taxon>
        <taxon>Gammaproteobacteria</taxon>
        <taxon>Oceanospirillales</taxon>
        <taxon>Oceanospirillaceae</taxon>
        <taxon>Marinobacterium</taxon>
    </lineage>
</organism>
<accession>A0A1A9EYE5</accession>
<dbReference type="RefSeq" id="WP_067381851.1">
    <property type="nucleotide sequence ID" value="NZ_CP015839.1"/>
</dbReference>
<name>A0A1A9EYE5_9GAMM</name>
<sequence length="149" mass="16518">MKRIFVLLISTAAVLFGAAPQASELSDQLIRDARQSCAANQGGQLGYQPGTIRVIDLNRDGIEDEIVDESTYSCTSSATQYCDATGCGLKVIVNNQMLERHVRQWQIIDWDNDRMLLLSLHGSQCGTQSAQGCYEAITWVDGDFRSVRR</sequence>
<dbReference type="OrthoDB" id="6088067at2"/>
<protein>
    <submittedName>
        <fullName evidence="2">Uncharacterized protein</fullName>
    </submittedName>
</protein>
<feature type="signal peptide" evidence="1">
    <location>
        <begin position="1"/>
        <end position="22"/>
    </location>
</feature>
<dbReference type="Proteomes" id="UP000078070">
    <property type="component" value="Chromosome"/>
</dbReference>
<dbReference type="AlphaFoldDB" id="A0A1A9EYE5"/>
<reference evidence="2 3" key="2">
    <citation type="journal article" date="2018" name="Int. J. Syst. Evol. Microbiol.">
        <title>Marinobacterium aestuarii sp. nov., a benzene-degrading marine bacterium isolated from estuary sediment.</title>
        <authorList>
            <person name="Bae S.S."/>
            <person name="Jung J."/>
            <person name="Chung D."/>
            <person name="Baek K."/>
        </authorList>
    </citation>
    <scope>NUCLEOTIDE SEQUENCE [LARGE SCALE GENOMIC DNA]</scope>
    <source>
        <strain evidence="2 3">ST58-10</strain>
    </source>
</reference>
<keyword evidence="1" id="KW-0732">Signal</keyword>
<gene>
    <name evidence="2" type="ORF">A8C75_10700</name>
</gene>